<keyword evidence="2" id="KW-1185">Reference proteome</keyword>
<protein>
    <submittedName>
        <fullName evidence="1">Uncharacterized protein</fullName>
    </submittedName>
</protein>
<proteinExistence type="predicted"/>
<dbReference type="Proteomes" id="UP000077519">
    <property type="component" value="Unassembled WGS sequence"/>
</dbReference>
<gene>
    <name evidence="1" type="ORF">A3K89_20980</name>
</gene>
<sequence length="162" mass="18568">MHNEFERGDAWDLLSKRPDALLDSVRKFVVALNDFHADVQVDAFVTIGERLRSTLTERGRADAMRFFAYREELVENQVIAGNVRGLSDAGWIELVSPGRRGKRKIKEVPAELLDSGELTYGRYVRIRVSEQTAPKKKTVYRFKELLSDDQIDTDESVHTELN</sequence>
<dbReference type="EMBL" id="LVHI01000011">
    <property type="protein sequence ID" value="OAK55315.1"/>
    <property type="molecule type" value="Genomic_DNA"/>
</dbReference>
<evidence type="ECO:0000313" key="1">
    <source>
        <dbReference type="EMBL" id="OAK55315.1"/>
    </source>
</evidence>
<organism evidence="1 2">
    <name type="scientific">Rhodococcoides kyotonense</name>
    <dbReference type="NCBI Taxonomy" id="398843"/>
    <lineage>
        <taxon>Bacteria</taxon>
        <taxon>Bacillati</taxon>
        <taxon>Actinomycetota</taxon>
        <taxon>Actinomycetes</taxon>
        <taxon>Mycobacteriales</taxon>
        <taxon>Nocardiaceae</taxon>
        <taxon>Rhodococcoides</taxon>
    </lineage>
</organism>
<comment type="caution">
    <text evidence="1">The sequence shown here is derived from an EMBL/GenBank/DDBJ whole genome shotgun (WGS) entry which is preliminary data.</text>
</comment>
<accession>A0A177YIK0</accession>
<reference evidence="1 2" key="1">
    <citation type="submission" date="2016-03" db="EMBL/GenBank/DDBJ databases">
        <title>Genome sequence of Rhodococcus kyotonensis KB10.</title>
        <authorList>
            <person name="Jeong H."/>
            <person name="Hong C.E."/>
            <person name="Jo S.H."/>
            <person name="Park J.M."/>
        </authorList>
    </citation>
    <scope>NUCLEOTIDE SEQUENCE [LARGE SCALE GENOMIC DNA]</scope>
    <source>
        <strain evidence="1 2">KB10</strain>
    </source>
</reference>
<evidence type="ECO:0000313" key="2">
    <source>
        <dbReference type="Proteomes" id="UP000077519"/>
    </source>
</evidence>
<dbReference type="AlphaFoldDB" id="A0A177YIK0"/>
<name>A0A177YIK0_9NOCA</name>